<accession>A0AAV0BSV4</accession>
<dbReference type="Proteomes" id="UP001153365">
    <property type="component" value="Unassembled WGS sequence"/>
</dbReference>
<gene>
    <name evidence="1" type="ORF">PPACK8108_LOCUS24977</name>
</gene>
<evidence type="ECO:0000313" key="2">
    <source>
        <dbReference type="Proteomes" id="UP001153365"/>
    </source>
</evidence>
<sequence>MVISPQRWHQLKGQRDQFAHRIMDLLQKDNVTPRNEKSPTASVPDLLVFNYKLQHPLLEVDRLKSIGAPPLVPFISGSLRPGSSLPKFKCFTYAPIWNKVSISLIDQLLPLVTIQWKEVRLDGLEGACMSDTVVTLSAGLIQEIDSSPVIGLLPPEPINIYLDPTSGLHSSQPKDTPSGSHLNLQLIKTIETLNYLQN</sequence>
<organism evidence="1 2">
    <name type="scientific">Phakopsora pachyrhizi</name>
    <name type="common">Asian soybean rust disease fungus</name>
    <dbReference type="NCBI Taxonomy" id="170000"/>
    <lineage>
        <taxon>Eukaryota</taxon>
        <taxon>Fungi</taxon>
        <taxon>Dikarya</taxon>
        <taxon>Basidiomycota</taxon>
        <taxon>Pucciniomycotina</taxon>
        <taxon>Pucciniomycetes</taxon>
        <taxon>Pucciniales</taxon>
        <taxon>Phakopsoraceae</taxon>
        <taxon>Phakopsora</taxon>
    </lineage>
</organism>
<protein>
    <submittedName>
        <fullName evidence="1">Uncharacterized protein</fullName>
    </submittedName>
</protein>
<proteinExistence type="predicted"/>
<evidence type="ECO:0000313" key="1">
    <source>
        <dbReference type="EMBL" id="CAH7689831.1"/>
    </source>
</evidence>
<dbReference type="EMBL" id="CALTRL010006138">
    <property type="protein sequence ID" value="CAH7689831.1"/>
    <property type="molecule type" value="Genomic_DNA"/>
</dbReference>
<name>A0AAV0BSV4_PHAPC</name>
<dbReference type="AlphaFoldDB" id="A0AAV0BSV4"/>
<comment type="caution">
    <text evidence="1">The sequence shown here is derived from an EMBL/GenBank/DDBJ whole genome shotgun (WGS) entry which is preliminary data.</text>
</comment>
<keyword evidence="2" id="KW-1185">Reference proteome</keyword>
<reference evidence="1" key="1">
    <citation type="submission" date="2022-06" db="EMBL/GenBank/DDBJ databases">
        <authorList>
            <consortium name="SYNGENTA / RWTH Aachen University"/>
        </authorList>
    </citation>
    <scope>NUCLEOTIDE SEQUENCE</scope>
</reference>